<evidence type="ECO:0000313" key="3">
    <source>
        <dbReference type="EMBL" id="MFD1684038.1"/>
    </source>
</evidence>
<dbReference type="InterPro" id="IPR036390">
    <property type="entry name" value="WH_DNA-bd_sf"/>
</dbReference>
<dbReference type="RefSeq" id="WP_256308455.1">
    <property type="nucleotide sequence ID" value="NZ_JANHAW010000002.1"/>
</dbReference>
<dbReference type="InterPro" id="IPR055771">
    <property type="entry name" value="DUF7347"/>
</dbReference>
<reference evidence="3 4" key="1">
    <citation type="journal article" date="2019" name="Int. J. Syst. Evol. Microbiol.">
        <title>The Global Catalogue of Microorganisms (GCM) 10K type strain sequencing project: providing services to taxonomists for standard genome sequencing and annotation.</title>
        <authorList>
            <consortium name="The Broad Institute Genomics Platform"/>
            <consortium name="The Broad Institute Genome Sequencing Center for Infectious Disease"/>
            <person name="Wu L."/>
            <person name="Ma J."/>
        </authorList>
    </citation>
    <scope>NUCLEOTIDE SEQUENCE [LARGE SCALE GENOMIC DNA]</scope>
    <source>
        <strain evidence="3 4">CGMCC 1.10387</strain>
    </source>
</reference>
<name>A0ABD6DPX4_9EURY</name>
<gene>
    <name evidence="3" type="ORF">ACFSAS_00240</name>
</gene>
<accession>A0ABD6DPX4</accession>
<evidence type="ECO:0000259" key="2">
    <source>
        <dbReference type="Pfam" id="PF24042"/>
    </source>
</evidence>
<dbReference type="Pfam" id="PF24042">
    <property type="entry name" value="DUF7351"/>
    <property type="match status" value="1"/>
</dbReference>
<evidence type="ECO:0000313" key="4">
    <source>
        <dbReference type="Proteomes" id="UP001597092"/>
    </source>
</evidence>
<dbReference type="InterPro" id="IPR011991">
    <property type="entry name" value="ArsR-like_HTH"/>
</dbReference>
<proteinExistence type="predicted"/>
<feature type="domain" description="DUF7347" evidence="1">
    <location>
        <begin position="13"/>
        <end position="93"/>
    </location>
</feature>
<dbReference type="InterPro" id="IPR055775">
    <property type="entry name" value="DUF7351"/>
</dbReference>
<organism evidence="3 4">
    <name type="scientific">Halobellus litoreus</name>
    <dbReference type="NCBI Taxonomy" id="755310"/>
    <lineage>
        <taxon>Archaea</taxon>
        <taxon>Methanobacteriati</taxon>
        <taxon>Methanobacteriota</taxon>
        <taxon>Stenosarchaea group</taxon>
        <taxon>Halobacteria</taxon>
        <taxon>Halobacteriales</taxon>
        <taxon>Haloferacaceae</taxon>
        <taxon>Halobellus</taxon>
    </lineage>
</organism>
<dbReference type="Pfam" id="PF24038">
    <property type="entry name" value="DUF7347"/>
    <property type="match status" value="1"/>
</dbReference>
<dbReference type="InterPro" id="IPR036388">
    <property type="entry name" value="WH-like_DNA-bd_sf"/>
</dbReference>
<dbReference type="AlphaFoldDB" id="A0ABD6DPX4"/>
<dbReference type="Proteomes" id="UP001597092">
    <property type="component" value="Unassembled WGS sequence"/>
</dbReference>
<sequence length="306" mass="34681">MTEEPTAHVELDDEALKAVANETRLRIVVDLGATVRDGAYGTRRFSELLDAVGVTDSGQLTYHLDKLREQEYVERTDEGYRLTLRGLRVYQFVRSGVLSRAPDIGPLTIDLTHDDCGEPLSVRYEDQRMYGECEACDEIIGVNPVQPSAFDPGDRESMSDAYRQRFWMDNFAMTQGFCPYCGGDVTTRIDYRHTEAVPTESQGEDPAITFTCEVCRWFINTTIEFPGYLHPAVVAFCHERGLDIREHNPVNLPLEFPEYVVHSEDPWRVAVTYAYDDDEITLTFDDDLTVHDVTVGADESGRPESE</sequence>
<keyword evidence="4" id="KW-1185">Reference proteome</keyword>
<feature type="domain" description="DUF7351" evidence="2">
    <location>
        <begin position="115"/>
        <end position="290"/>
    </location>
</feature>
<evidence type="ECO:0000259" key="1">
    <source>
        <dbReference type="Pfam" id="PF24038"/>
    </source>
</evidence>
<dbReference type="CDD" id="cd00090">
    <property type="entry name" value="HTH_ARSR"/>
    <property type="match status" value="1"/>
</dbReference>
<dbReference type="SUPFAM" id="SSF46785">
    <property type="entry name" value="Winged helix' DNA-binding domain"/>
    <property type="match status" value="1"/>
</dbReference>
<dbReference type="EMBL" id="JBHUDP010000001">
    <property type="protein sequence ID" value="MFD1684038.1"/>
    <property type="molecule type" value="Genomic_DNA"/>
</dbReference>
<dbReference type="Gene3D" id="1.10.10.10">
    <property type="entry name" value="Winged helix-like DNA-binding domain superfamily/Winged helix DNA-binding domain"/>
    <property type="match status" value="1"/>
</dbReference>
<comment type="caution">
    <text evidence="3">The sequence shown here is derived from an EMBL/GenBank/DDBJ whole genome shotgun (WGS) entry which is preliminary data.</text>
</comment>
<protein>
    <submittedName>
        <fullName evidence="3">Winged helix-turn-helix domain-containing protein</fullName>
    </submittedName>
</protein>